<feature type="compositionally biased region" description="Basic and acidic residues" evidence="1">
    <location>
        <begin position="154"/>
        <end position="163"/>
    </location>
</feature>
<name>A0A7J7FDU3_DICBM</name>
<evidence type="ECO:0000313" key="3">
    <source>
        <dbReference type="Proteomes" id="UP000551758"/>
    </source>
</evidence>
<evidence type="ECO:0000313" key="2">
    <source>
        <dbReference type="EMBL" id="KAF5925866.1"/>
    </source>
</evidence>
<feature type="compositionally biased region" description="Low complexity" evidence="1">
    <location>
        <begin position="73"/>
        <end position="87"/>
    </location>
</feature>
<accession>A0A7J7FDU3</accession>
<evidence type="ECO:0000256" key="1">
    <source>
        <dbReference type="SAM" id="MobiDB-lite"/>
    </source>
</evidence>
<protein>
    <submittedName>
        <fullName evidence="2">Uncharacterized protein</fullName>
    </submittedName>
</protein>
<feature type="region of interest" description="Disordered" evidence="1">
    <location>
        <begin position="1"/>
        <end position="165"/>
    </location>
</feature>
<reference evidence="2 3" key="1">
    <citation type="journal article" date="2020" name="Mol. Biol. Evol.">
        <title>Interspecific Gene Flow and the Evolution of Specialization in Black and White Rhinoceros.</title>
        <authorList>
            <person name="Moodley Y."/>
            <person name="Westbury M.V."/>
            <person name="Russo I.M."/>
            <person name="Gopalakrishnan S."/>
            <person name="Rakotoarivelo A."/>
            <person name="Olsen R.A."/>
            <person name="Prost S."/>
            <person name="Tunstall T."/>
            <person name="Ryder O.A."/>
            <person name="Dalen L."/>
            <person name="Bruford M.W."/>
        </authorList>
    </citation>
    <scope>NUCLEOTIDE SEQUENCE [LARGE SCALE GENOMIC DNA]</scope>
    <source>
        <strain evidence="2">SBR-YM</strain>
        <tissue evidence="2">Skin</tissue>
    </source>
</reference>
<dbReference type="AlphaFoldDB" id="A0A7J7FDU3"/>
<sequence>MGTTVQSCVGAENRFPVINRGWGPRAAGSPAETPGPHLPPTPPRSRPRPPPRPRPADRPTCPPSWPAAEEAEAAGAALGARLGLRGAHSAQTRRQDGRAGLRGRLGGHGGAEPAVSARRPGCGAGTVAPGTPELRQPRGLGPTARAGRCPFGAPDRETPERRLGFPPISVCLDHLTNRRGGV</sequence>
<organism evidence="2 3">
    <name type="scientific">Diceros bicornis minor</name>
    <name type="common">South-central black rhinoceros</name>
    <dbReference type="NCBI Taxonomy" id="77932"/>
    <lineage>
        <taxon>Eukaryota</taxon>
        <taxon>Metazoa</taxon>
        <taxon>Chordata</taxon>
        <taxon>Craniata</taxon>
        <taxon>Vertebrata</taxon>
        <taxon>Euteleostomi</taxon>
        <taxon>Mammalia</taxon>
        <taxon>Eutheria</taxon>
        <taxon>Laurasiatheria</taxon>
        <taxon>Perissodactyla</taxon>
        <taxon>Rhinocerotidae</taxon>
        <taxon>Diceros</taxon>
    </lineage>
</organism>
<dbReference type="EMBL" id="JACDTQ010000812">
    <property type="protein sequence ID" value="KAF5925866.1"/>
    <property type="molecule type" value="Genomic_DNA"/>
</dbReference>
<proteinExistence type="predicted"/>
<gene>
    <name evidence="2" type="ORF">HPG69_002317</name>
</gene>
<comment type="caution">
    <text evidence="2">The sequence shown here is derived from an EMBL/GenBank/DDBJ whole genome shotgun (WGS) entry which is preliminary data.</text>
</comment>
<keyword evidence="3" id="KW-1185">Reference proteome</keyword>
<dbReference type="Proteomes" id="UP000551758">
    <property type="component" value="Unassembled WGS sequence"/>
</dbReference>